<organism evidence="2 3">
    <name type="scientific">Vicia faba</name>
    <name type="common">Broad bean</name>
    <name type="synonym">Faba vulgaris</name>
    <dbReference type="NCBI Taxonomy" id="3906"/>
    <lineage>
        <taxon>Eukaryota</taxon>
        <taxon>Viridiplantae</taxon>
        <taxon>Streptophyta</taxon>
        <taxon>Embryophyta</taxon>
        <taxon>Tracheophyta</taxon>
        <taxon>Spermatophyta</taxon>
        <taxon>Magnoliopsida</taxon>
        <taxon>eudicotyledons</taxon>
        <taxon>Gunneridae</taxon>
        <taxon>Pentapetalae</taxon>
        <taxon>rosids</taxon>
        <taxon>fabids</taxon>
        <taxon>Fabales</taxon>
        <taxon>Fabaceae</taxon>
        <taxon>Papilionoideae</taxon>
        <taxon>50 kb inversion clade</taxon>
        <taxon>NPAAA clade</taxon>
        <taxon>Hologalegina</taxon>
        <taxon>IRL clade</taxon>
        <taxon>Fabeae</taxon>
        <taxon>Vicia</taxon>
    </lineage>
</organism>
<dbReference type="EMBL" id="OX451735">
    <property type="protein sequence ID" value="CAI8594322.1"/>
    <property type="molecule type" value="Genomic_DNA"/>
</dbReference>
<feature type="transmembrane region" description="Helical" evidence="1">
    <location>
        <begin position="89"/>
        <end position="109"/>
    </location>
</feature>
<accession>A0AAV0Z960</accession>
<proteinExistence type="predicted"/>
<keyword evidence="3" id="KW-1185">Reference proteome</keyword>
<sequence length="118" mass="13353">MRINGLADLNEPAQVDETYDFPYVHVPREFRQELKKANYWLHKIRACIFVVVLYNTVTLRQGDKKNYNIKAAYVAAFNGLNSKLPTDSLQAVGILSISFFGATIMTVAVRWPADTRGS</sequence>
<reference evidence="2 3" key="1">
    <citation type="submission" date="2023-01" db="EMBL/GenBank/DDBJ databases">
        <authorList>
            <person name="Kreplak J."/>
        </authorList>
    </citation>
    <scope>NUCLEOTIDE SEQUENCE [LARGE SCALE GENOMIC DNA]</scope>
</reference>
<evidence type="ECO:0000313" key="2">
    <source>
        <dbReference type="EMBL" id="CAI8594322.1"/>
    </source>
</evidence>
<dbReference type="AlphaFoldDB" id="A0AAV0Z960"/>
<feature type="transmembrane region" description="Helical" evidence="1">
    <location>
        <begin position="40"/>
        <end position="57"/>
    </location>
</feature>
<keyword evidence="1" id="KW-0812">Transmembrane</keyword>
<dbReference type="Proteomes" id="UP001157006">
    <property type="component" value="Chromosome 1S"/>
</dbReference>
<name>A0AAV0Z960_VICFA</name>
<keyword evidence="1" id="KW-0472">Membrane</keyword>
<protein>
    <submittedName>
        <fullName evidence="2">Uncharacterized protein</fullName>
    </submittedName>
</protein>
<evidence type="ECO:0000256" key="1">
    <source>
        <dbReference type="SAM" id="Phobius"/>
    </source>
</evidence>
<keyword evidence="1" id="KW-1133">Transmembrane helix</keyword>
<evidence type="ECO:0000313" key="3">
    <source>
        <dbReference type="Proteomes" id="UP001157006"/>
    </source>
</evidence>
<gene>
    <name evidence="2" type="ORF">VFH_I135480</name>
</gene>